<accession>A0A8S0TNT9</accession>
<feature type="non-terminal residue" evidence="1">
    <location>
        <position position="1"/>
    </location>
</feature>
<proteinExistence type="predicted"/>
<comment type="caution">
    <text evidence="1">The sequence shown here is derived from an EMBL/GenBank/DDBJ whole genome shotgun (WGS) entry which is preliminary data.</text>
</comment>
<dbReference type="AlphaFoldDB" id="A0A8S0TNT9"/>
<name>A0A8S0TNT9_OLEEU</name>
<dbReference type="OrthoDB" id="1731691at2759"/>
<dbReference type="Proteomes" id="UP000594638">
    <property type="component" value="Unassembled WGS sequence"/>
</dbReference>
<organism evidence="1 2">
    <name type="scientific">Olea europaea subsp. europaea</name>
    <dbReference type="NCBI Taxonomy" id="158383"/>
    <lineage>
        <taxon>Eukaryota</taxon>
        <taxon>Viridiplantae</taxon>
        <taxon>Streptophyta</taxon>
        <taxon>Embryophyta</taxon>
        <taxon>Tracheophyta</taxon>
        <taxon>Spermatophyta</taxon>
        <taxon>Magnoliopsida</taxon>
        <taxon>eudicotyledons</taxon>
        <taxon>Gunneridae</taxon>
        <taxon>Pentapetalae</taxon>
        <taxon>asterids</taxon>
        <taxon>lamiids</taxon>
        <taxon>Lamiales</taxon>
        <taxon>Oleaceae</taxon>
        <taxon>Oleeae</taxon>
        <taxon>Olea</taxon>
    </lineage>
</organism>
<gene>
    <name evidence="1" type="ORF">OLEA9_A111009</name>
</gene>
<keyword evidence="2" id="KW-1185">Reference proteome</keyword>
<reference evidence="1 2" key="1">
    <citation type="submission" date="2019-12" db="EMBL/GenBank/DDBJ databases">
        <authorList>
            <person name="Alioto T."/>
            <person name="Alioto T."/>
            <person name="Gomez Garrido J."/>
        </authorList>
    </citation>
    <scope>NUCLEOTIDE SEQUENCE [LARGE SCALE GENOMIC DNA]</scope>
</reference>
<dbReference type="EMBL" id="CACTIH010007279">
    <property type="protein sequence ID" value="CAA3007604.1"/>
    <property type="molecule type" value="Genomic_DNA"/>
</dbReference>
<sequence length="114" mass="12516">LVTQVGASRCLDTVQAQLTGFRFATNWSAHFKQGIGPCGSSESLSCLVPRAEETASGWLHRAAITSPSLQWKDNRPVLLDPEKSDVLVLIGLSPFSPFFSVVYQIVETHKLILF</sequence>
<protein>
    <submittedName>
        <fullName evidence="1">Uncharacterized protein</fullName>
    </submittedName>
</protein>
<evidence type="ECO:0000313" key="1">
    <source>
        <dbReference type="EMBL" id="CAA3007604.1"/>
    </source>
</evidence>
<evidence type="ECO:0000313" key="2">
    <source>
        <dbReference type="Proteomes" id="UP000594638"/>
    </source>
</evidence>
<dbReference type="Gramene" id="OE9A111009T1">
    <property type="protein sequence ID" value="OE9A111009C1"/>
    <property type="gene ID" value="OE9A111009"/>
</dbReference>